<dbReference type="SMART" id="SM00355">
    <property type="entry name" value="ZnF_C2H2"/>
    <property type="match status" value="2"/>
</dbReference>
<dbReference type="Proteomes" id="UP000258707">
    <property type="component" value="Chromosome"/>
</dbReference>
<reference evidence="5" key="1">
    <citation type="submission" date="2017-10" db="EMBL/GenBank/DDBJ databases">
        <title>Phenotypic and genomic properties of facultatively anaerobic sulfur-reducing natronoarchaea from hypersaline soda lakes.</title>
        <authorList>
            <person name="Sorokin D.Y."/>
            <person name="Kublanov I.V."/>
            <person name="Roman P."/>
            <person name="Sinninghe Damste J.S."/>
            <person name="Golyshin P.N."/>
            <person name="Rojo D."/>
            <person name="Ciordia S."/>
            <person name="Mena Md.C."/>
            <person name="Ferrer M."/>
            <person name="Messina E."/>
            <person name="Smedile F."/>
            <person name="La Spada G."/>
            <person name="La Cono V."/>
            <person name="Yakimov M.M."/>
        </authorList>
    </citation>
    <scope>NUCLEOTIDE SEQUENCE [LARGE SCALE GENOMIC DNA]</scope>
    <source>
        <strain evidence="5">AArc1</strain>
    </source>
</reference>
<dbReference type="InterPro" id="IPR013087">
    <property type="entry name" value="Znf_C2H2_type"/>
</dbReference>
<dbReference type="KEGG" id="nag:AArcMg_3402"/>
<dbReference type="Proteomes" id="UP000258613">
    <property type="component" value="Chromosome"/>
</dbReference>
<feature type="domain" description="C2H2-type" evidence="1">
    <location>
        <begin position="3"/>
        <end position="25"/>
    </location>
</feature>
<dbReference type="KEGG" id="nan:AArc1_3308"/>
<dbReference type="PROSITE" id="PS50157">
    <property type="entry name" value="ZINC_FINGER_C2H2_2"/>
    <property type="match status" value="2"/>
</dbReference>
<dbReference type="AlphaFoldDB" id="A0A346PJB4"/>
<dbReference type="OrthoDB" id="189688at2157"/>
<dbReference type="EMBL" id="CP024047">
    <property type="protein sequence ID" value="AXR79609.1"/>
    <property type="molecule type" value="Genomic_DNA"/>
</dbReference>
<organism evidence="2 5">
    <name type="scientific">Natrarchaeobaculum sulfurireducens</name>
    <dbReference type="NCBI Taxonomy" id="2044521"/>
    <lineage>
        <taxon>Archaea</taxon>
        <taxon>Methanobacteriati</taxon>
        <taxon>Methanobacteriota</taxon>
        <taxon>Stenosarchaea group</taxon>
        <taxon>Halobacteria</taxon>
        <taxon>Halobacteriales</taxon>
        <taxon>Natrialbaceae</taxon>
        <taxon>Natrarchaeobaculum</taxon>
    </lineage>
</organism>
<evidence type="ECO:0000313" key="4">
    <source>
        <dbReference type="Proteomes" id="UP000258613"/>
    </source>
</evidence>
<dbReference type="PROSITE" id="PS00028">
    <property type="entry name" value="ZINC_FINGER_C2H2_1"/>
    <property type="match status" value="1"/>
</dbReference>
<evidence type="ECO:0000313" key="2">
    <source>
        <dbReference type="EMBL" id="AXR79609.1"/>
    </source>
</evidence>
<evidence type="ECO:0000313" key="5">
    <source>
        <dbReference type="Proteomes" id="UP000258707"/>
    </source>
</evidence>
<accession>A0A346PJB4</accession>
<dbReference type="EMBL" id="CP027033">
    <property type="protein sequence ID" value="AXR83382.1"/>
    <property type="molecule type" value="Genomic_DNA"/>
</dbReference>
<feature type="domain" description="C2H2-type" evidence="1">
    <location>
        <begin position="27"/>
        <end position="50"/>
    </location>
</feature>
<sequence length="50" mass="5415">MGYNCSTCDESFQSAAGVTQHVALHHNTCAVCDEAFDEVDGLREHVHAAH</sequence>
<protein>
    <submittedName>
        <fullName evidence="2">Zn finger protein</fullName>
    </submittedName>
</protein>
<dbReference type="Pfam" id="PF00096">
    <property type="entry name" value="zf-C2H2"/>
    <property type="match status" value="1"/>
</dbReference>
<dbReference type="Gene3D" id="3.30.160.60">
    <property type="entry name" value="Classic Zinc Finger"/>
    <property type="match status" value="1"/>
</dbReference>
<evidence type="ECO:0000313" key="3">
    <source>
        <dbReference type="EMBL" id="AXR83382.1"/>
    </source>
</evidence>
<keyword evidence="4" id="KW-1185">Reference proteome</keyword>
<name>A0A346PJB4_9EURY</name>
<dbReference type="InterPro" id="IPR036236">
    <property type="entry name" value="Znf_C2H2_sf"/>
</dbReference>
<reference evidence="2" key="3">
    <citation type="journal article" date="2019" name="Int. J. Syst. Evol. Microbiol.">
        <title>Natronolimnobius sulfurireducens sp. nov. and Halalkaliarchaeum desulfuricum gen. nov., sp. nov., the first sulfur-respiring alkaliphilic haloarchaea from hypersaline alkaline lakes.</title>
        <authorList>
            <person name="Sorokin D.Y."/>
            <person name="Yakimov M."/>
            <person name="Messina E."/>
            <person name="Merkel A.Y."/>
            <person name="Bale N.J."/>
            <person name="Sinninghe Damste J.S."/>
        </authorList>
    </citation>
    <scope>NUCLEOTIDE SEQUENCE</scope>
    <source>
        <strain evidence="3">AArc-Mg</strain>
        <strain evidence="2">AArc1</strain>
    </source>
</reference>
<proteinExistence type="predicted"/>
<dbReference type="SUPFAM" id="SSF57667">
    <property type="entry name" value="beta-beta-alpha zinc fingers"/>
    <property type="match status" value="1"/>
</dbReference>
<evidence type="ECO:0000259" key="1">
    <source>
        <dbReference type="PROSITE" id="PS50157"/>
    </source>
</evidence>
<dbReference type="RefSeq" id="WP_161958305.1">
    <property type="nucleotide sequence ID" value="NZ_CP024047.1"/>
</dbReference>
<accession>A0A346PV37</accession>
<dbReference type="GeneID" id="43759852"/>
<reference evidence="4" key="2">
    <citation type="submission" date="2018-02" db="EMBL/GenBank/DDBJ databases">
        <title>Phenotypic and genomic properties of facultatively anaerobic sulfur-reducing natronoarchaea from hypersaline soda lakes.</title>
        <authorList>
            <person name="Sorokin D.Y."/>
            <person name="Kublanov I.V."/>
            <person name="Roman P."/>
            <person name="Sinninghe Damste J.S."/>
            <person name="Golyshin P.N."/>
            <person name="Rojo D."/>
            <person name="Ciordia S."/>
            <person name="Mena M.D.C."/>
            <person name="Ferrer M."/>
            <person name="Messina E."/>
            <person name="Smedile F."/>
            <person name="La Spada G."/>
            <person name="La Cono V."/>
            <person name="Yakimov M.M."/>
        </authorList>
    </citation>
    <scope>NUCLEOTIDE SEQUENCE [LARGE SCALE GENOMIC DNA]</scope>
    <source>
        <strain evidence="4">AArc-Mg</strain>
    </source>
</reference>
<gene>
    <name evidence="2" type="ORF">AArc1_3308</name>
    <name evidence="3" type="ORF">AArcMg_3402</name>
</gene>